<evidence type="ECO:0000313" key="4">
    <source>
        <dbReference type="EMBL" id="CDN32067.1"/>
    </source>
</evidence>
<dbReference type="SUPFAM" id="SSF49464">
    <property type="entry name" value="Carboxypeptidase regulatory domain-like"/>
    <property type="match status" value="1"/>
</dbReference>
<keyword evidence="1" id="KW-1134">Transmembrane beta strand</keyword>
<feature type="chain" id="PRO_5001590717" evidence="2">
    <location>
        <begin position="28"/>
        <end position="1067"/>
    </location>
</feature>
<dbReference type="EMBL" id="HG934468">
    <property type="protein sequence ID" value="CDN32067.1"/>
    <property type="molecule type" value="Genomic_DNA"/>
</dbReference>
<evidence type="ECO:0000313" key="5">
    <source>
        <dbReference type="Proteomes" id="UP000027616"/>
    </source>
</evidence>
<organism evidence="4 5">
    <name type="scientific">Mucinivorans hirudinis</name>
    <dbReference type="NCBI Taxonomy" id="1433126"/>
    <lineage>
        <taxon>Bacteria</taxon>
        <taxon>Pseudomonadati</taxon>
        <taxon>Bacteroidota</taxon>
        <taxon>Bacteroidia</taxon>
        <taxon>Bacteroidales</taxon>
        <taxon>Rikenellaceae</taxon>
        <taxon>Mucinivorans</taxon>
    </lineage>
</organism>
<dbReference type="InterPro" id="IPR037066">
    <property type="entry name" value="Plug_dom_sf"/>
</dbReference>
<gene>
    <name evidence="4" type="ORF">BN938_1990</name>
</gene>
<dbReference type="KEGG" id="rbc:BN938_1990"/>
<keyword evidence="1" id="KW-0812">Transmembrane</keyword>
<feature type="signal peptide" evidence="2">
    <location>
        <begin position="1"/>
        <end position="27"/>
    </location>
</feature>
<protein>
    <submittedName>
        <fullName evidence="4">SusC/RagA family TonB-linked outer membrane protein</fullName>
    </submittedName>
</protein>
<dbReference type="Proteomes" id="UP000027616">
    <property type="component" value="Chromosome I"/>
</dbReference>
<proteinExistence type="inferred from homology"/>
<dbReference type="InterPro" id="IPR008969">
    <property type="entry name" value="CarboxyPept-like_regulatory"/>
</dbReference>
<name>A0A060R948_9BACT</name>
<keyword evidence="2" id="KW-0732">Signal</keyword>
<keyword evidence="5" id="KW-1185">Reference proteome</keyword>
<dbReference type="FunFam" id="2.170.130.10:FF:000003">
    <property type="entry name" value="SusC/RagA family TonB-linked outer membrane protein"/>
    <property type="match status" value="1"/>
</dbReference>
<dbReference type="InterPro" id="IPR039426">
    <property type="entry name" value="TonB-dep_rcpt-like"/>
</dbReference>
<dbReference type="STRING" id="1433126.BN938_1990"/>
<keyword evidence="1" id="KW-0998">Cell outer membrane</keyword>
<evidence type="ECO:0000256" key="2">
    <source>
        <dbReference type="SAM" id="SignalP"/>
    </source>
</evidence>
<dbReference type="InterPro" id="IPR023996">
    <property type="entry name" value="TonB-dep_OMP_SusC/RagA"/>
</dbReference>
<dbReference type="SUPFAM" id="SSF56935">
    <property type="entry name" value="Porins"/>
    <property type="match status" value="1"/>
</dbReference>
<dbReference type="AlphaFoldDB" id="A0A060R948"/>
<comment type="subcellular location">
    <subcellularLocation>
        <location evidence="1">Cell outer membrane</location>
        <topology evidence="1">Multi-pass membrane protein</topology>
    </subcellularLocation>
</comment>
<dbReference type="InterPro" id="IPR023997">
    <property type="entry name" value="TonB-dep_OMP_SusC/RagA_CS"/>
</dbReference>
<dbReference type="Pfam" id="PF13715">
    <property type="entry name" value="CarbopepD_reg_2"/>
    <property type="match status" value="1"/>
</dbReference>
<keyword evidence="1" id="KW-0472">Membrane</keyword>
<dbReference type="Pfam" id="PF07715">
    <property type="entry name" value="Plug"/>
    <property type="match status" value="1"/>
</dbReference>
<dbReference type="PROSITE" id="PS52016">
    <property type="entry name" value="TONB_DEPENDENT_REC_3"/>
    <property type="match status" value="1"/>
</dbReference>
<dbReference type="GO" id="GO:0009279">
    <property type="term" value="C:cell outer membrane"/>
    <property type="evidence" value="ECO:0007669"/>
    <property type="project" value="UniProtKB-SubCell"/>
</dbReference>
<feature type="domain" description="TonB-dependent receptor plug" evidence="3">
    <location>
        <begin position="139"/>
        <end position="240"/>
    </location>
</feature>
<dbReference type="HOGENOM" id="CLU_004317_1_0_10"/>
<sequence length="1067" mass="118841">MRNITHLTKAALFTLALWVALPSAVYASDSQSNPVSAQQQKAITVTVKVVDVAGDPVIGATVFLESNTRISTASDIEGVALLKNVPSDGTLEISYVGMITQKVKVNGRSEIEVILAEDTKRIDDVVVVGYGKQKRSGMVSSVNTVTSKEIKMPTRNLTNNLAGQLAGLIAIQRSGEPGYDNAEFWIRGVSSFKGGTTPLVLVDGVPRAMQDVEPDEIDTFSLLKDAAATAVYGAEGANGVILITTKRGRIERPKISFRAEHNIVTPTRLPEFLGAVEFKNTYNDALWNEGSADLWTQEYISRYDKTRPDYDGDLYPNVNWLDLLNKTTNSSRFTLNFQGGTAKARYFVGTSYYTETGIFKQNKMVDYNNNIGLDRFGLRSNIDLDVSNTTVLSLDVNTTYSELNFPGYGTSTIFQRMLTGSPDLMPFVYSDGTLAGHPDGKGGNRLNPYNMIMNSGYAKEWRVNLQTKIALNQELKFITQGLSARVNVAFDADVNFSQTRQKNPMEYSATGRDDQGNLIFKNVNSSGSDNLPMSTPGSNATKSIYIDAAINYSRTFGEKHDVTGMFLYMQKDRQKHSSTLAFRKQGLVGRVAYSYDGRYNFEGNFGYTGSENFAAGHRFGFFPAVGASWYVSNEKFYTGQIKDIISKLKFRISYGLTGNDRTNSNEDVDRFLFRGTLNQGASGYNSGWNDGGGLGGVGNGIRQNLFDAEYLTWETETKRNYGLDLGLFNGKFDLAVDYFDNLREGILLQRTTVSQVTGFAQMPWQNFGKVQNRGFDLSAVYNQMIGDVRLGFRGNFTFARNKIIEMDEVPQLYPWMTQTGTRINEKNLFISEGFYRYEDFNITGTGINRQYTLKEGVVKSSYNANVRPGDLKYKDMNEDGVINNYDQVRGGAPSNPEVVYGFGLDFEYKGFYAGVFFQGAGNTTTVLGGNFGAGFHPFSWNRTESSLRVMTADRWSDRDAAGNLVEPNWNALFPRLRSTSNWHNAMPSTHWLRDASFIRFKNAQVGYNFPKSMLSKIGINSARIYCMGTNLAVWDKIKYWDPEMGNSNEGLNYPLTMNISFGLEVVL</sequence>
<dbReference type="eggNOG" id="COG4206">
    <property type="taxonomic scope" value="Bacteria"/>
</dbReference>
<evidence type="ECO:0000259" key="3">
    <source>
        <dbReference type="Pfam" id="PF07715"/>
    </source>
</evidence>
<dbReference type="PATRIC" id="fig|1433126.3.peg.1968"/>
<keyword evidence="1" id="KW-0813">Transport</keyword>
<dbReference type="OrthoDB" id="1095312at2"/>
<evidence type="ECO:0000256" key="1">
    <source>
        <dbReference type="PROSITE-ProRule" id="PRU01360"/>
    </source>
</evidence>
<dbReference type="Gene3D" id="2.170.130.10">
    <property type="entry name" value="TonB-dependent receptor, plug domain"/>
    <property type="match status" value="1"/>
</dbReference>
<accession>A0A060R948</accession>
<comment type="similarity">
    <text evidence="1">Belongs to the TonB-dependent receptor family.</text>
</comment>
<dbReference type="InterPro" id="IPR012910">
    <property type="entry name" value="Plug_dom"/>
</dbReference>
<dbReference type="NCBIfam" id="TIGR04056">
    <property type="entry name" value="OMP_RagA_SusC"/>
    <property type="match status" value="1"/>
</dbReference>
<reference evidence="4 5" key="1">
    <citation type="journal article" date="2015" name="Genome Announc.">
        <title>Complete Genome Sequence of the Novel Leech Symbiont Mucinivorans hirudinis M3T.</title>
        <authorList>
            <person name="Nelson M.C."/>
            <person name="Bomar L."/>
            <person name="Graf J."/>
        </authorList>
    </citation>
    <scope>NUCLEOTIDE SEQUENCE [LARGE SCALE GENOMIC DNA]</scope>
    <source>
        <strain evidence="5">M3</strain>
    </source>
</reference>
<dbReference type="NCBIfam" id="TIGR04057">
    <property type="entry name" value="SusC_RagA_signa"/>
    <property type="match status" value="1"/>
</dbReference>